<proteinExistence type="predicted"/>
<accession>A0A932HZ33</accession>
<organism evidence="1 2">
    <name type="scientific">Tectimicrobiota bacterium</name>
    <dbReference type="NCBI Taxonomy" id="2528274"/>
    <lineage>
        <taxon>Bacteria</taxon>
        <taxon>Pseudomonadati</taxon>
        <taxon>Nitrospinota/Tectimicrobiota group</taxon>
        <taxon>Candidatus Tectimicrobiota</taxon>
    </lineage>
</organism>
<sequence>MSNFTNWHEDFPDRCLRLIGQFEKNIQNRLSTFSLMVAPSLLIAPYERLQTFPGKRINPQRDFDRFKKAKEEFDKLMEGKFEDAPFMADAQDGSWKYGKIATNIGQPDLWADEKGHSCPDESFWKGMSTLQVNFVWECLRDSLAHWNIATTDSLFQQKDRIQYLLFYRSKNNRYPWDAIKTTEKEFFRFIKAWATFLTESPAREALEGFEAA</sequence>
<comment type="caution">
    <text evidence="1">The sequence shown here is derived from an EMBL/GenBank/DDBJ whole genome shotgun (WGS) entry which is preliminary data.</text>
</comment>
<evidence type="ECO:0000313" key="1">
    <source>
        <dbReference type="EMBL" id="MBI3127703.1"/>
    </source>
</evidence>
<dbReference type="AlphaFoldDB" id="A0A932HZ33"/>
<reference evidence="1" key="1">
    <citation type="submission" date="2020-07" db="EMBL/GenBank/DDBJ databases">
        <title>Huge and variable diversity of episymbiotic CPR bacteria and DPANN archaea in groundwater ecosystems.</title>
        <authorList>
            <person name="He C.Y."/>
            <person name="Keren R."/>
            <person name="Whittaker M."/>
            <person name="Farag I.F."/>
            <person name="Doudna J."/>
            <person name="Cate J.H.D."/>
            <person name="Banfield J.F."/>
        </authorList>
    </citation>
    <scope>NUCLEOTIDE SEQUENCE</scope>
    <source>
        <strain evidence="1">NC_groundwater_763_Ag_S-0.2um_68_21</strain>
    </source>
</reference>
<name>A0A932HZ33_UNCTE</name>
<dbReference type="EMBL" id="JACPUR010000019">
    <property type="protein sequence ID" value="MBI3127703.1"/>
    <property type="molecule type" value="Genomic_DNA"/>
</dbReference>
<gene>
    <name evidence="1" type="ORF">HYZ11_08885</name>
</gene>
<dbReference type="Proteomes" id="UP000782312">
    <property type="component" value="Unassembled WGS sequence"/>
</dbReference>
<evidence type="ECO:0000313" key="2">
    <source>
        <dbReference type="Proteomes" id="UP000782312"/>
    </source>
</evidence>
<protein>
    <submittedName>
        <fullName evidence="1">Uncharacterized protein</fullName>
    </submittedName>
</protein>